<dbReference type="AlphaFoldDB" id="A0A193FUH2"/>
<dbReference type="PANTHER" id="PTHR43270">
    <property type="entry name" value="BETA-ALA-HIS DIPEPTIDASE"/>
    <property type="match status" value="1"/>
</dbReference>
<evidence type="ECO:0000256" key="1">
    <source>
        <dbReference type="ARBA" id="ARBA00022670"/>
    </source>
</evidence>
<keyword evidence="3" id="KW-0378">Hydrolase</keyword>
<evidence type="ECO:0000313" key="5">
    <source>
        <dbReference type="EMBL" id="ANN70694.1"/>
    </source>
</evidence>
<dbReference type="InterPro" id="IPR002933">
    <property type="entry name" value="Peptidase_M20"/>
</dbReference>
<dbReference type="GO" id="GO:0046872">
    <property type="term" value="F:metal ion binding"/>
    <property type="evidence" value="ECO:0007669"/>
    <property type="project" value="UniProtKB-KW"/>
</dbReference>
<dbReference type="EMBL" id="CP016171">
    <property type="protein sequence ID" value="ANN70694.1"/>
    <property type="molecule type" value="Genomic_DNA"/>
</dbReference>
<evidence type="ECO:0000256" key="2">
    <source>
        <dbReference type="ARBA" id="ARBA00022723"/>
    </source>
</evidence>
<evidence type="ECO:0000259" key="4">
    <source>
        <dbReference type="Pfam" id="PF07687"/>
    </source>
</evidence>
<dbReference type="InterPro" id="IPR011650">
    <property type="entry name" value="Peptidase_M20_dimer"/>
</dbReference>
<dbReference type="SUPFAM" id="SSF53187">
    <property type="entry name" value="Zn-dependent exopeptidases"/>
    <property type="match status" value="1"/>
</dbReference>
<keyword evidence="2" id="KW-0479">Metal-binding</keyword>
<evidence type="ECO:0000256" key="3">
    <source>
        <dbReference type="ARBA" id="ARBA00022801"/>
    </source>
</evidence>
<accession>A0A193FUH2</accession>
<proteinExistence type="predicted"/>
<dbReference type="Pfam" id="PF07687">
    <property type="entry name" value="M20_dimer"/>
    <property type="match status" value="1"/>
</dbReference>
<dbReference type="GO" id="GO:0008233">
    <property type="term" value="F:peptidase activity"/>
    <property type="evidence" value="ECO:0007669"/>
    <property type="project" value="UniProtKB-KW"/>
</dbReference>
<organism evidence="5 6">
    <name type="scientific">Bordetella bronchialis</name>
    <dbReference type="NCBI Taxonomy" id="463025"/>
    <lineage>
        <taxon>Bacteria</taxon>
        <taxon>Pseudomonadati</taxon>
        <taxon>Pseudomonadota</taxon>
        <taxon>Betaproteobacteria</taxon>
        <taxon>Burkholderiales</taxon>
        <taxon>Alcaligenaceae</taxon>
        <taxon>Bordetella</taxon>
    </lineage>
</organism>
<feature type="domain" description="Peptidase M20 dimerisation" evidence="4">
    <location>
        <begin position="203"/>
        <end position="352"/>
    </location>
</feature>
<dbReference type="InterPro" id="IPR051458">
    <property type="entry name" value="Cyt/Met_Dipeptidase"/>
</dbReference>
<dbReference type="PANTHER" id="PTHR43270:SF12">
    <property type="entry name" value="SUCCINYL-DIAMINOPIMELATE DESUCCINYLASE"/>
    <property type="match status" value="1"/>
</dbReference>
<gene>
    <name evidence="5" type="ORF">BAU08_04545</name>
</gene>
<reference evidence="5 6" key="1">
    <citation type="submission" date="2016-06" db="EMBL/GenBank/DDBJ databases">
        <title>Complete genome sequences of Bordetella bronchialis and Bordetella flabilis.</title>
        <authorList>
            <person name="LiPuma J.J."/>
            <person name="Spilker T."/>
        </authorList>
    </citation>
    <scope>NUCLEOTIDE SEQUENCE [LARGE SCALE GENOMIC DNA]</scope>
    <source>
        <strain evidence="5 6">AU17976</strain>
    </source>
</reference>
<dbReference type="Pfam" id="PF01546">
    <property type="entry name" value="Peptidase_M20"/>
    <property type="match status" value="1"/>
</dbReference>
<keyword evidence="1" id="KW-0645">Protease</keyword>
<dbReference type="Gene3D" id="3.30.70.360">
    <property type="match status" value="1"/>
</dbReference>
<dbReference type="STRING" id="463025.BAU08_04545"/>
<dbReference type="Gene3D" id="3.40.630.10">
    <property type="entry name" value="Zn peptidases"/>
    <property type="match status" value="1"/>
</dbReference>
<dbReference type="Proteomes" id="UP000092213">
    <property type="component" value="Chromosome"/>
</dbReference>
<name>A0A193FUH2_9BORD</name>
<dbReference type="NCBIfam" id="NF005478">
    <property type="entry name" value="PRK07079.1"/>
    <property type="match status" value="1"/>
</dbReference>
<dbReference type="RefSeq" id="WP_066668338.1">
    <property type="nucleotide sequence ID" value="NZ_CP016171.1"/>
</dbReference>
<sequence length="465" mass="50791">MNRAAAIAHADARFTSGAFQAALARRIAMPTESQNPDRAADLAAYLHTELQPAFESMGFACRTLTHPKARAPFLYAERIEDPALPTVLGYGHGDVIRGLDAEWQQGLSPWKLTESQGRWYGRGIADNKGQHTVNMEALRSVLETRGKLGFNAKYLVEMGEETGSPGLREVCEAHRELFAADLLIASDGPRLRAERPTVFLGARGGLNFDMTIEAREGGHHSGNWGGLLSNPGIQLAHAIASIVSPTGQIRIPAWVPKELPASVRRVLADCEVDGGADGPQIDPGWGEPGLTPAEQVYGWCSFEVLAFKTGNPETPVNAIPPRAWARCQLRFVVGVDTDDLLPALRRHLDRHGFPMVQLTLTRETMFKATRLDPDDPWVEWAVESLARTSGKKPAILPNLGGSLPNDIFTEVLGLRTIWVPHSYPSCSQHAPNEHLPPELLREGLNLMTGLYWDLGAGDTPALQRA</sequence>
<dbReference type="GO" id="GO:0006508">
    <property type="term" value="P:proteolysis"/>
    <property type="evidence" value="ECO:0007669"/>
    <property type="project" value="UniProtKB-KW"/>
</dbReference>
<evidence type="ECO:0000313" key="6">
    <source>
        <dbReference type="Proteomes" id="UP000092213"/>
    </source>
</evidence>
<protein>
    <recommendedName>
        <fullName evidence="4">Peptidase M20 dimerisation domain-containing protein</fullName>
    </recommendedName>
</protein>